<dbReference type="Pfam" id="PF00015">
    <property type="entry name" value="MCPsignal"/>
    <property type="match status" value="1"/>
</dbReference>
<dbReference type="Pfam" id="PF07238">
    <property type="entry name" value="PilZ"/>
    <property type="match status" value="1"/>
</dbReference>
<dbReference type="AlphaFoldDB" id="A0A1T2L258"/>
<dbReference type="FunFam" id="1.10.287.950:FF:000001">
    <property type="entry name" value="Methyl-accepting chemotaxis sensory transducer"/>
    <property type="match status" value="1"/>
</dbReference>
<dbReference type="GO" id="GO:0007165">
    <property type="term" value="P:signal transduction"/>
    <property type="evidence" value="ECO:0007669"/>
    <property type="project" value="UniProtKB-KW"/>
</dbReference>
<protein>
    <recommendedName>
        <fullName evidence="12">Methyl-accepting chemotaxis protein</fullName>
    </recommendedName>
</protein>
<dbReference type="SMART" id="SM00304">
    <property type="entry name" value="HAMP"/>
    <property type="match status" value="1"/>
</dbReference>
<dbReference type="Gene3D" id="2.40.10.220">
    <property type="entry name" value="predicted glycosyltransferase like domains"/>
    <property type="match status" value="1"/>
</dbReference>
<evidence type="ECO:0000256" key="2">
    <source>
        <dbReference type="ARBA" id="ARBA00022692"/>
    </source>
</evidence>
<keyword evidence="4" id="KW-0472">Membrane</keyword>
<organism evidence="10 11">
    <name type="scientific">Solemya pervernicosa gill symbiont</name>
    <dbReference type="NCBI Taxonomy" id="642797"/>
    <lineage>
        <taxon>Bacteria</taxon>
        <taxon>Pseudomonadati</taxon>
        <taxon>Pseudomonadota</taxon>
        <taxon>Gammaproteobacteria</taxon>
        <taxon>sulfur-oxidizing symbionts</taxon>
    </lineage>
</organism>
<dbReference type="PROSITE" id="PS50885">
    <property type="entry name" value="HAMP"/>
    <property type="match status" value="1"/>
</dbReference>
<evidence type="ECO:0000256" key="6">
    <source>
        <dbReference type="ARBA" id="ARBA00029447"/>
    </source>
</evidence>
<dbReference type="CDD" id="cd11386">
    <property type="entry name" value="MCP_signal"/>
    <property type="match status" value="1"/>
</dbReference>
<comment type="caution">
    <text evidence="10">The sequence shown here is derived from an EMBL/GenBank/DDBJ whole genome shotgun (WGS) entry which is preliminary data.</text>
</comment>
<name>A0A1T2L258_9GAMM</name>
<dbReference type="Gene3D" id="1.10.287.950">
    <property type="entry name" value="Methyl-accepting chemotaxis protein"/>
    <property type="match status" value="1"/>
</dbReference>
<evidence type="ECO:0000259" key="8">
    <source>
        <dbReference type="PROSITE" id="PS50111"/>
    </source>
</evidence>
<dbReference type="GO" id="GO:0035438">
    <property type="term" value="F:cyclic-di-GMP binding"/>
    <property type="evidence" value="ECO:0007669"/>
    <property type="project" value="InterPro"/>
</dbReference>
<gene>
    <name evidence="10" type="ORF">BOW53_12925</name>
</gene>
<dbReference type="PANTHER" id="PTHR32089:SF119">
    <property type="entry name" value="METHYL-ACCEPTING CHEMOTAXIS PROTEIN CTPL"/>
    <property type="match status" value="1"/>
</dbReference>
<dbReference type="EMBL" id="MPRL01000060">
    <property type="protein sequence ID" value="OOZ39110.1"/>
    <property type="molecule type" value="Genomic_DNA"/>
</dbReference>
<keyword evidence="3" id="KW-1133">Transmembrane helix</keyword>
<comment type="subcellular location">
    <subcellularLocation>
        <location evidence="1">Membrane</location>
        <topology evidence="1">Multi-pass membrane protein</topology>
    </subcellularLocation>
</comment>
<dbReference type="SUPFAM" id="SSF141371">
    <property type="entry name" value="PilZ domain-like"/>
    <property type="match status" value="1"/>
</dbReference>
<evidence type="ECO:0000313" key="11">
    <source>
        <dbReference type="Proteomes" id="UP000191110"/>
    </source>
</evidence>
<feature type="domain" description="Methyl-accepting transducer" evidence="8">
    <location>
        <begin position="126"/>
        <end position="362"/>
    </location>
</feature>
<evidence type="ECO:0000259" key="9">
    <source>
        <dbReference type="PROSITE" id="PS50885"/>
    </source>
</evidence>
<sequence>MVTMVTTIFNRWLATSELQKMVDIAKLNGVDSHVVSLMVESRDTFIFNSFWESAIEFTIQFMVIAVVASLFVRPIRSLIETLTAAEEGDLSKSVKITSYDEIGELESHFNTLLSKLNKILCRVEESGKSMSQSAFQIATISHEIADVGKSEQSRSREVSGVTGQLREIATNVQCLADDATTRAAQTALEASDGISMMRSNIDAMQRTVTDVHQAESEIGDLQQTAEQISSITLTIRTIAEQTNLLALNAAIEAARAGEQGRGFAVVADEVRNLASNSTDSANEIADIIDTLVKRVQKVTATMDSVVGQVTEAQSSAQQTAEKIESISGDVTLTTAANEEISGVTNEQLERLQILDETLDKLFETIGDSSSKVETTATIGDSLYELAEGLNELMQGFIITRDTRVELRGEEKRKHPRLEEHLLVHATQHGVEIEGLTSDISMSGLRLMLGSELPSLDEVDLSIFLPCDDKNSYERQQPLRIRGALRWNRREGDYNVYGVEFNRVNGEQRQLIDRCFNYFNTSVEYQMSH</sequence>
<feature type="domain" description="HAMP" evidence="9">
    <location>
        <begin position="69"/>
        <end position="121"/>
    </location>
</feature>
<keyword evidence="5 7" id="KW-0807">Transducer</keyword>
<evidence type="ECO:0008006" key="12">
    <source>
        <dbReference type="Google" id="ProtNLM"/>
    </source>
</evidence>
<evidence type="ECO:0000256" key="7">
    <source>
        <dbReference type="PROSITE-ProRule" id="PRU00284"/>
    </source>
</evidence>
<dbReference type="SMART" id="SM00283">
    <property type="entry name" value="MA"/>
    <property type="match status" value="1"/>
</dbReference>
<evidence type="ECO:0000313" key="10">
    <source>
        <dbReference type="EMBL" id="OOZ39110.1"/>
    </source>
</evidence>
<dbReference type="SUPFAM" id="SSF58104">
    <property type="entry name" value="Methyl-accepting chemotaxis protein (MCP) signaling domain"/>
    <property type="match status" value="1"/>
</dbReference>
<dbReference type="Pfam" id="PF00672">
    <property type="entry name" value="HAMP"/>
    <property type="match status" value="1"/>
</dbReference>
<dbReference type="GO" id="GO:0006935">
    <property type="term" value="P:chemotaxis"/>
    <property type="evidence" value="ECO:0007669"/>
    <property type="project" value="UniProtKB-ARBA"/>
</dbReference>
<dbReference type="PANTHER" id="PTHR32089">
    <property type="entry name" value="METHYL-ACCEPTING CHEMOTAXIS PROTEIN MCPB"/>
    <property type="match status" value="1"/>
</dbReference>
<dbReference type="CDD" id="cd06225">
    <property type="entry name" value="HAMP"/>
    <property type="match status" value="1"/>
</dbReference>
<keyword evidence="11" id="KW-1185">Reference proteome</keyword>
<dbReference type="InterPro" id="IPR009875">
    <property type="entry name" value="PilZ_domain"/>
</dbReference>
<accession>A0A1T2L258</accession>
<evidence type="ECO:0000256" key="1">
    <source>
        <dbReference type="ARBA" id="ARBA00004141"/>
    </source>
</evidence>
<dbReference type="PROSITE" id="PS50111">
    <property type="entry name" value="CHEMOTAXIS_TRANSDUC_2"/>
    <property type="match status" value="1"/>
</dbReference>
<evidence type="ECO:0000256" key="3">
    <source>
        <dbReference type="ARBA" id="ARBA00022989"/>
    </source>
</evidence>
<reference evidence="10 11" key="1">
    <citation type="submission" date="2016-11" db="EMBL/GenBank/DDBJ databases">
        <title>Mixed transmission modes and dynamic genome evolution in an obligate animal-bacterial symbiosis.</title>
        <authorList>
            <person name="Russell S.L."/>
            <person name="Corbett-Detig R.B."/>
            <person name="Cavanaugh C.M."/>
        </authorList>
    </citation>
    <scope>NUCLEOTIDE SEQUENCE [LARGE SCALE GENOMIC DNA]</scope>
    <source>
        <strain evidence="10">Sveles-Q1</strain>
    </source>
</reference>
<evidence type="ECO:0000256" key="5">
    <source>
        <dbReference type="ARBA" id="ARBA00023224"/>
    </source>
</evidence>
<evidence type="ECO:0000256" key="4">
    <source>
        <dbReference type="ARBA" id="ARBA00023136"/>
    </source>
</evidence>
<keyword evidence="2" id="KW-0812">Transmembrane</keyword>
<dbReference type="InterPro" id="IPR004089">
    <property type="entry name" value="MCPsignal_dom"/>
</dbReference>
<dbReference type="InterPro" id="IPR003660">
    <property type="entry name" value="HAMP_dom"/>
</dbReference>
<dbReference type="GO" id="GO:0016020">
    <property type="term" value="C:membrane"/>
    <property type="evidence" value="ECO:0007669"/>
    <property type="project" value="UniProtKB-SubCell"/>
</dbReference>
<comment type="similarity">
    <text evidence="6">Belongs to the methyl-accepting chemotaxis (MCP) protein family.</text>
</comment>
<dbReference type="Proteomes" id="UP000191110">
    <property type="component" value="Unassembled WGS sequence"/>
</dbReference>
<proteinExistence type="inferred from homology"/>